<organism evidence="2 3">
    <name type="scientific">Steinernema hermaphroditum</name>
    <dbReference type="NCBI Taxonomy" id="289476"/>
    <lineage>
        <taxon>Eukaryota</taxon>
        <taxon>Metazoa</taxon>
        <taxon>Ecdysozoa</taxon>
        <taxon>Nematoda</taxon>
        <taxon>Chromadorea</taxon>
        <taxon>Rhabditida</taxon>
        <taxon>Tylenchina</taxon>
        <taxon>Panagrolaimomorpha</taxon>
        <taxon>Strongyloidoidea</taxon>
        <taxon>Steinernematidae</taxon>
        <taxon>Steinernema</taxon>
    </lineage>
</organism>
<accession>A0AA39HB87</accession>
<feature type="chain" id="PRO_5041277796" evidence="1">
    <location>
        <begin position="21"/>
        <end position="61"/>
    </location>
</feature>
<dbReference type="AlphaFoldDB" id="A0AA39HB87"/>
<keyword evidence="1" id="KW-0732">Signal</keyword>
<dbReference type="Proteomes" id="UP001175271">
    <property type="component" value="Unassembled WGS sequence"/>
</dbReference>
<evidence type="ECO:0000313" key="2">
    <source>
        <dbReference type="EMBL" id="KAK0402640.1"/>
    </source>
</evidence>
<protein>
    <submittedName>
        <fullName evidence="2">Uncharacterized protein</fullName>
    </submittedName>
</protein>
<reference evidence="2" key="1">
    <citation type="submission" date="2023-06" db="EMBL/GenBank/DDBJ databases">
        <title>Genomic analysis of the entomopathogenic nematode Steinernema hermaphroditum.</title>
        <authorList>
            <person name="Schwarz E.M."/>
            <person name="Heppert J.K."/>
            <person name="Baniya A."/>
            <person name="Schwartz H.T."/>
            <person name="Tan C.-H."/>
            <person name="Antoshechkin I."/>
            <person name="Sternberg P.W."/>
            <person name="Goodrich-Blair H."/>
            <person name="Dillman A.R."/>
        </authorList>
    </citation>
    <scope>NUCLEOTIDE SEQUENCE</scope>
    <source>
        <strain evidence="2">PS9179</strain>
        <tissue evidence="2">Whole animal</tissue>
    </source>
</reference>
<gene>
    <name evidence="2" type="ORF">QR680_016446</name>
</gene>
<dbReference type="EMBL" id="JAUCMV010000004">
    <property type="protein sequence ID" value="KAK0402640.1"/>
    <property type="molecule type" value="Genomic_DNA"/>
</dbReference>
<sequence>MKTILCFLLLAILASSVTEAFFGLGGLGGIGGLIPCNMKFEIESSKLNVHHLLTQKLDALL</sequence>
<feature type="signal peptide" evidence="1">
    <location>
        <begin position="1"/>
        <end position="20"/>
    </location>
</feature>
<proteinExistence type="predicted"/>
<name>A0AA39HB87_9BILA</name>
<keyword evidence="3" id="KW-1185">Reference proteome</keyword>
<comment type="caution">
    <text evidence="2">The sequence shown here is derived from an EMBL/GenBank/DDBJ whole genome shotgun (WGS) entry which is preliminary data.</text>
</comment>
<evidence type="ECO:0000256" key="1">
    <source>
        <dbReference type="SAM" id="SignalP"/>
    </source>
</evidence>
<evidence type="ECO:0000313" key="3">
    <source>
        <dbReference type="Proteomes" id="UP001175271"/>
    </source>
</evidence>